<sequence>MADSMPFDLAEISANNELTKEIRKYMRQHGGKLPKPDGSDAPQSFHDAVDAFSANIDKPIGDEGYAYYGYPHDSVAPRPGCSDVCDHCSEQFRAGLMLVMFPYKKCLTDDEAREELKMLRASTEANLSYVRARLKDYGDAIMKRWLKRGSKKRESLLVKAMPDVYRHKTSFVHEMIKGLKSPEDLKRCSRKVHLLPYLNIESLSENPNELLALLHYRTQSSAAQWAAFDSHQLFYYFHSGMCEVSYNPHCVTMYGDSYGQLAIWDQNAAHRWDIVGFPRGFLTLEAQDLLSRHLRSTIDLLMEPLPEVSSLGNTSFLASAEMKFNSKDGFINQDATKTTAFSLPPDLNMAEILDSLGARLRACEDELWLLQTDADYLREYISKLGGSVALEFTSEKEEAKVRIELIMLNMRKLDDWQYLVAEAEHARKTMTMRPFHIAPGGPLAKDYGDALAIFERVLKQQFKEQRIHLGNVVASSNAFRGYADHYDQERETVVLKAPSEKMYRHDPISYNIMELMRYNASESLPAAVHIRHIDNLLADCPPREAYKVDRTMRAILSDMALIDDTLTKIKLHRPRPVSTSNLLTDNLASPPGSMTTMLAEFLTRKSSLEFGQRVATHSTLMSMHSKDRYKSLHNALQILTCLRRSSSRKDAQKLEAFDRSQAALKSFWSVVRRWREDQLLKQQCSMEDVQRHMNAAFPYTLDQYEQELAAERAKVAAAIEENSKRPDTTRRTSGPQHKHHHQVQTVWGPIEQAATTPELAKEKKKTRPLEKDLAALHVVEPVSELSSSPSPSPLIAVSKTALNVFERMFAGNLLAKGNIRWNDFEAALIGAGFSVMPNSGSAVMFKEKSDRGSVVFHRPHPDPTIDPIMLRSMGKRLRKWFGFDRETFVEREKAAS</sequence>
<dbReference type="Proteomes" id="UP000660729">
    <property type="component" value="Unassembled WGS sequence"/>
</dbReference>
<feature type="compositionally biased region" description="Basic and acidic residues" evidence="1">
    <location>
        <begin position="721"/>
        <end position="730"/>
    </location>
</feature>
<evidence type="ECO:0000313" key="3">
    <source>
        <dbReference type="Proteomes" id="UP000660729"/>
    </source>
</evidence>
<dbReference type="InterPro" id="IPR012933">
    <property type="entry name" value="HicA_mRNA_interferase"/>
</dbReference>
<dbReference type="AlphaFoldDB" id="A0A8H6VK79"/>
<comment type="caution">
    <text evidence="2">The sequence shown here is derived from an EMBL/GenBank/DDBJ whole genome shotgun (WGS) entry which is preliminary data.</text>
</comment>
<reference evidence="2" key="1">
    <citation type="submission" date="2020-04" db="EMBL/GenBank/DDBJ databases">
        <title>Draft genome resource of the tomato pathogen Pseudocercospora fuligena.</title>
        <authorList>
            <person name="Zaccaron A."/>
        </authorList>
    </citation>
    <scope>NUCLEOTIDE SEQUENCE</scope>
    <source>
        <strain evidence="2">PF001</strain>
    </source>
</reference>
<accession>A0A8H6VK79</accession>
<evidence type="ECO:0000256" key="1">
    <source>
        <dbReference type="SAM" id="MobiDB-lite"/>
    </source>
</evidence>
<dbReference type="PANTHER" id="PTHR40788:SF2">
    <property type="entry name" value="CLR5 DOMAIN-CONTAINING PROTEIN"/>
    <property type="match status" value="1"/>
</dbReference>
<dbReference type="Pfam" id="PF07927">
    <property type="entry name" value="HicA_toxin"/>
    <property type="match status" value="1"/>
</dbReference>
<proteinExistence type="predicted"/>
<dbReference type="OrthoDB" id="2922289at2759"/>
<feature type="region of interest" description="Disordered" evidence="1">
    <location>
        <begin position="719"/>
        <end position="743"/>
    </location>
</feature>
<dbReference type="EMBL" id="JABCIY010000178">
    <property type="protein sequence ID" value="KAF7189785.1"/>
    <property type="molecule type" value="Genomic_DNA"/>
</dbReference>
<dbReference type="PANTHER" id="PTHR40788">
    <property type="entry name" value="CLR5 DOMAIN-CONTAINING PROTEIN-RELATED"/>
    <property type="match status" value="1"/>
</dbReference>
<name>A0A8H6VK79_9PEZI</name>
<keyword evidence="3" id="KW-1185">Reference proteome</keyword>
<evidence type="ECO:0000313" key="2">
    <source>
        <dbReference type="EMBL" id="KAF7189785.1"/>
    </source>
</evidence>
<dbReference type="GO" id="GO:0003729">
    <property type="term" value="F:mRNA binding"/>
    <property type="evidence" value="ECO:0007669"/>
    <property type="project" value="InterPro"/>
</dbReference>
<protein>
    <submittedName>
        <fullName evidence="2">Uncharacterized protein</fullName>
    </submittedName>
</protein>
<gene>
    <name evidence="2" type="ORF">HII31_08892</name>
</gene>
<organism evidence="2 3">
    <name type="scientific">Pseudocercospora fuligena</name>
    <dbReference type="NCBI Taxonomy" id="685502"/>
    <lineage>
        <taxon>Eukaryota</taxon>
        <taxon>Fungi</taxon>
        <taxon>Dikarya</taxon>
        <taxon>Ascomycota</taxon>
        <taxon>Pezizomycotina</taxon>
        <taxon>Dothideomycetes</taxon>
        <taxon>Dothideomycetidae</taxon>
        <taxon>Mycosphaerellales</taxon>
        <taxon>Mycosphaerellaceae</taxon>
        <taxon>Pseudocercospora</taxon>
    </lineage>
</organism>